<sequence length="304" mass="34392">MKYFVIFAVVATLARASPYTFGSQYGVYEGINTPQHVADLLTHQAHGSQISDTEAAIQELHSHLQQHQIHHPYDPLGQIAHHEQTVSGVDAIHHLADDIEHKNFNFDKVASPVAGQFSHDSSFQQFHDVVQGSVAAFAGVKEVQQEGAAHGVHIPAVSGFDSDEFKIKLQKFVDEFNQEDVEHEITHHHHWINHLHHLYQYVHQQVQQLDAQITLVHHQGVPSQSISHLHHVYQYLKTLEHHLIQQELAHQLAILQLQKVVVYHTAKIQQDVVAENVSNNVHHGTHEEVHHYPSAGTLGARWTV</sequence>
<feature type="chain" id="PRO_5026737695" evidence="1">
    <location>
        <begin position="17"/>
        <end position="304"/>
    </location>
</feature>
<name>A0A6J2YED5_SITOR</name>
<proteinExistence type="predicted"/>
<gene>
    <name evidence="3" type="primary">LOC115886624</name>
</gene>
<dbReference type="OrthoDB" id="10646065at2759"/>
<evidence type="ECO:0000256" key="1">
    <source>
        <dbReference type="SAM" id="SignalP"/>
    </source>
</evidence>
<organism evidence="2 3">
    <name type="scientific">Sitophilus oryzae</name>
    <name type="common">Rice weevil</name>
    <name type="synonym">Curculio oryzae</name>
    <dbReference type="NCBI Taxonomy" id="7048"/>
    <lineage>
        <taxon>Eukaryota</taxon>
        <taxon>Metazoa</taxon>
        <taxon>Ecdysozoa</taxon>
        <taxon>Arthropoda</taxon>
        <taxon>Hexapoda</taxon>
        <taxon>Insecta</taxon>
        <taxon>Pterygota</taxon>
        <taxon>Neoptera</taxon>
        <taxon>Endopterygota</taxon>
        <taxon>Coleoptera</taxon>
        <taxon>Polyphaga</taxon>
        <taxon>Cucujiformia</taxon>
        <taxon>Curculionidae</taxon>
        <taxon>Dryophthorinae</taxon>
        <taxon>Sitophilus</taxon>
    </lineage>
</organism>
<reference evidence="3" key="1">
    <citation type="submission" date="2025-08" db="UniProtKB">
        <authorList>
            <consortium name="RefSeq"/>
        </authorList>
    </citation>
    <scope>IDENTIFICATION</scope>
    <source>
        <tissue evidence="3">Gonads</tissue>
    </source>
</reference>
<dbReference type="Proteomes" id="UP000504635">
    <property type="component" value="Unplaced"/>
</dbReference>
<keyword evidence="2" id="KW-1185">Reference proteome</keyword>
<protein>
    <submittedName>
        <fullName evidence="3">Uncharacterized protein LOC115886624</fullName>
    </submittedName>
</protein>
<evidence type="ECO:0000313" key="2">
    <source>
        <dbReference type="Proteomes" id="UP000504635"/>
    </source>
</evidence>
<accession>A0A6J2YED5</accession>
<evidence type="ECO:0000313" key="3">
    <source>
        <dbReference type="RefSeq" id="XP_030761726.1"/>
    </source>
</evidence>
<dbReference type="RefSeq" id="XP_030761726.1">
    <property type="nucleotide sequence ID" value="XM_030905866.1"/>
</dbReference>
<feature type="signal peptide" evidence="1">
    <location>
        <begin position="1"/>
        <end position="16"/>
    </location>
</feature>
<dbReference type="GeneID" id="115886624"/>
<dbReference type="KEGG" id="soy:115886624"/>
<dbReference type="InParanoid" id="A0A6J2YED5"/>
<dbReference type="AlphaFoldDB" id="A0A6J2YED5"/>
<keyword evidence="1" id="KW-0732">Signal</keyword>